<dbReference type="PANTHER" id="PTHR22100">
    <property type="entry name" value="WINGS APART-LIKE PROTEIN HOMOLOG"/>
    <property type="match status" value="1"/>
</dbReference>
<feature type="transmembrane region" description="Helical" evidence="3">
    <location>
        <begin position="793"/>
        <end position="815"/>
    </location>
</feature>
<name>A0A7I8W6X9_9ANNE</name>
<feature type="compositionally biased region" description="Basic and acidic residues" evidence="2">
    <location>
        <begin position="88"/>
        <end position="98"/>
    </location>
</feature>
<dbReference type="PROSITE" id="PS51271">
    <property type="entry name" value="WAPL"/>
    <property type="match status" value="1"/>
</dbReference>
<dbReference type="SUPFAM" id="SSF48371">
    <property type="entry name" value="ARM repeat"/>
    <property type="match status" value="1"/>
</dbReference>
<evidence type="ECO:0000256" key="1">
    <source>
        <dbReference type="ARBA" id="ARBA00006854"/>
    </source>
</evidence>
<dbReference type="Proteomes" id="UP000549394">
    <property type="component" value="Unassembled WGS sequence"/>
</dbReference>
<comment type="caution">
    <text evidence="5">The sequence shown here is derived from an EMBL/GenBank/DDBJ whole genome shotgun (WGS) entry which is preliminary data.</text>
</comment>
<dbReference type="InterPro" id="IPR016024">
    <property type="entry name" value="ARM-type_fold"/>
</dbReference>
<keyword evidence="6" id="KW-1185">Reference proteome</keyword>
<feature type="compositionally biased region" description="Basic and acidic residues" evidence="2">
    <location>
        <begin position="146"/>
        <end position="170"/>
    </location>
</feature>
<sequence length="833" mass="93385">MLKNDDKQGPKACKAAAAVGLWGKQSFTSVRKSTSTPPPAKDSDPFSFESGGEDSPKKRKSPRKFGKSSSDIGATSNKAPTKSSGKSKPYDRPGKAEEYTIPVTKTTSCATKTKKFFTTSPIKEVSKQRSTDDDSACIPSPKKRIRLENNESDEMKDKTTESNDFMDDHKPPLVLKKAATSLNPPAVQSLKDNSNDNLKRSLSCSALKASEKKANRRIFSTSPKKYKYNYCIWKPEEEDMASPELSAPGNLPSKEPSAYDFDDDPVTVTSNREPRLRKVTSQLDFDNESSKLKVTREHKPVYTVVKEVRGAHECLEHGETDDFETDIAYILHSLSPKSSLNVRCLSATQLITKSCITAFRMHLRAHETLSKVLELLSDSADFPSLGLCTAALFFLLSRDRRKLELDRPWLELLNKLLVTKPDILNCKDYEKTLKKIKDSEDKLFSNTQSWVVNDLNASSLILESLLSWTNQNVKDEFKDCVRTGGGLEYVLNIVFELIDRLDTLEAAQNSEKSVLFKKLAKIIKLIENLSYNREANQKFIVDFNNHQIIPAVANVLFICLNTLSKGTMSNSSSVYSCLSSSLGMLMNITHNSQVSSQLCVQKPRIPDALFQCIFSANSFLTRSQVFEVTVCSLSVVLNICEHHEPNRKKMFTRRISVSGNTMEFYDALIESFFEKEAAADKVVEEQDKEREKATNLQTSPMETSGVWKDDENGLQWLPSTGQTTVKKKTKPLGRDLDDEETNFTKCLKFADKHMEECVMAGFISLALGCMIQSDEHLQSVLRNRLPNNDFTPLVYMLNKLMGFLSLTTAANVSGLQSMAKISKMMQMCNGKKE</sequence>
<protein>
    <submittedName>
        <fullName evidence="5">DgyrCDS10964</fullName>
    </submittedName>
</protein>
<organism evidence="5 6">
    <name type="scientific">Dimorphilus gyrociliatus</name>
    <dbReference type="NCBI Taxonomy" id="2664684"/>
    <lineage>
        <taxon>Eukaryota</taxon>
        <taxon>Metazoa</taxon>
        <taxon>Spiralia</taxon>
        <taxon>Lophotrochozoa</taxon>
        <taxon>Annelida</taxon>
        <taxon>Polychaeta</taxon>
        <taxon>Polychaeta incertae sedis</taxon>
        <taxon>Dinophilidae</taxon>
        <taxon>Dimorphilus</taxon>
    </lineage>
</organism>
<dbReference type="InterPro" id="IPR039874">
    <property type="entry name" value="WAPL"/>
</dbReference>
<comment type="similarity">
    <text evidence="1">Belongs to the WAPL family.</text>
</comment>
<dbReference type="OrthoDB" id="78088at2759"/>
<feature type="compositionally biased region" description="Polar residues" evidence="2">
    <location>
        <begin position="25"/>
        <end position="35"/>
    </location>
</feature>
<reference evidence="5 6" key="1">
    <citation type="submission" date="2020-08" db="EMBL/GenBank/DDBJ databases">
        <authorList>
            <person name="Hejnol A."/>
        </authorList>
    </citation>
    <scope>NUCLEOTIDE SEQUENCE [LARGE SCALE GENOMIC DNA]</scope>
</reference>
<keyword evidence="3" id="KW-0472">Membrane</keyword>
<dbReference type="InterPro" id="IPR012502">
    <property type="entry name" value="WAPL_dom"/>
</dbReference>
<keyword evidence="3" id="KW-1133">Transmembrane helix</keyword>
<dbReference type="Gene3D" id="1.25.10.10">
    <property type="entry name" value="Leucine-rich Repeat Variant"/>
    <property type="match status" value="1"/>
</dbReference>
<evidence type="ECO:0000256" key="2">
    <source>
        <dbReference type="SAM" id="MobiDB-lite"/>
    </source>
</evidence>
<feature type="region of interest" description="Disordered" evidence="2">
    <location>
        <begin position="24"/>
        <end position="104"/>
    </location>
</feature>
<evidence type="ECO:0000256" key="3">
    <source>
        <dbReference type="SAM" id="Phobius"/>
    </source>
</evidence>
<dbReference type="EMBL" id="CAJFCJ010000017">
    <property type="protein sequence ID" value="CAD5122549.1"/>
    <property type="molecule type" value="Genomic_DNA"/>
</dbReference>
<feature type="region of interest" description="Disordered" evidence="2">
    <location>
        <begin position="118"/>
        <end position="170"/>
    </location>
</feature>
<dbReference type="Pfam" id="PF07814">
    <property type="entry name" value="WAPL"/>
    <property type="match status" value="1"/>
</dbReference>
<keyword evidence="3" id="KW-0812">Transmembrane</keyword>
<evidence type="ECO:0000259" key="4">
    <source>
        <dbReference type="PROSITE" id="PS51271"/>
    </source>
</evidence>
<dbReference type="InterPro" id="IPR022771">
    <property type="entry name" value="WAPL_C"/>
</dbReference>
<evidence type="ECO:0000313" key="5">
    <source>
        <dbReference type="EMBL" id="CAD5122549.1"/>
    </source>
</evidence>
<gene>
    <name evidence="5" type="ORF">DGYR_LOCUS10350</name>
</gene>
<dbReference type="AlphaFoldDB" id="A0A7I8W6X9"/>
<feature type="domain" description="WAPL" evidence="4">
    <location>
        <begin position="295"/>
        <end position="807"/>
    </location>
</feature>
<proteinExistence type="inferred from homology"/>
<dbReference type="InterPro" id="IPR011989">
    <property type="entry name" value="ARM-like"/>
</dbReference>
<evidence type="ECO:0000313" key="6">
    <source>
        <dbReference type="Proteomes" id="UP000549394"/>
    </source>
</evidence>
<feature type="compositionally biased region" description="Basic residues" evidence="2">
    <location>
        <begin position="57"/>
        <end position="66"/>
    </location>
</feature>
<feature type="compositionally biased region" description="Polar residues" evidence="2">
    <location>
        <begin position="67"/>
        <end position="86"/>
    </location>
</feature>
<dbReference type="PANTHER" id="PTHR22100:SF13">
    <property type="entry name" value="WINGS APART-LIKE PROTEIN HOMOLOG"/>
    <property type="match status" value="1"/>
</dbReference>
<feature type="region of interest" description="Disordered" evidence="2">
    <location>
        <begin position="241"/>
        <end position="264"/>
    </location>
</feature>
<accession>A0A7I8W6X9</accession>